<sequence length="238" mass="27777">MNRYIPNQHGAWAMLILPFLCGLSLSGTSWLHIPLFVCWLIMYLFSFPLLLWIKTGRATRYRHPTLVYGLLLLPLLTVLVWIEPHLLWYGALLLLLFIPTMYFARARNERALLNDVLAIVLFCSFVYPVAYIGNAINWRITSELFIMLVLYFCGTAVYVKTMIREKDNRFYYRLSVGYHLVWLFLAGWWNMWMLVPAMLLLLRSLVLPRYQLRTRTVGLIELGGACMVGLSLIVLCLF</sequence>
<dbReference type="InterPro" id="IPR025576">
    <property type="entry name" value="YwiC"/>
</dbReference>
<feature type="transmembrane region" description="Helical" evidence="1">
    <location>
        <begin position="180"/>
        <end position="205"/>
    </location>
</feature>
<feature type="transmembrane region" description="Helical" evidence="1">
    <location>
        <begin position="88"/>
        <end position="104"/>
    </location>
</feature>
<feature type="transmembrane region" description="Helical" evidence="1">
    <location>
        <begin position="65"/>
        <end position="82"/>
    </location>
</feature>
<dbReference type="Proteomes" id="UP001597233">
    <property type="component" value="Unassembled WGS sequence"/>
</dbReference>
<name>A0ABW4RQ29_9BACL</name>
<dbReference type="EMBL" id="JBHUEH010000032">
    <property type="protein sequence ID" value="MFD1887738.1"/>
    <property type="molecule type" value="Genomic_DNA"/>
</dbReference>
<evidence type="ECO:0000256" key="1">
    <source>
        <dbReference type="SAM" id="Phobius"/>
    </source>
</evidence>
<dbReference type="Pfam" id="PF14256">
    <property type="entry name" value="YwiC"/>
    <property type="match status" value="1"/>
</dbReference>
<feature type="transmembrane region" description="Helical" evidence="1">
    <location>
        <begin position="217"/>
        <end position="237"/>
    </location>
</feature>
<reference evidence="3" key="1">
    <citation type="journal article" date="2019" name="Int. J. Syst. Evol. Microbiol.">
        <title>The Global Catalogue of Microorganisms (GCM) 10K type strain sequencing project: providing services to taxonomists for standard genome sequencing and annotation.</title>
        <authorList>
            <consortium name="The Broad Institute Genomics Platform"/>
            <consortium name="The Broad Institute Genome Sequencing Center for Infectious Disease"/>
            <person name="Wu L."/>
            <person name="Ma J."/>
        </authorList>
    </citation>
    <scope>NUCLEOTIDE SEQUENCE [LARGE SCALE GENOMIC DNA]</scope>
    <source>
        <strain evidence="3">CCUG 54950</strain>
    </source>
</reference>
<organism evidence="2 3">
    <name type="scientific">Paenibacillus wenxiniae</name>
    <dbReference type="NCBI Taxonomy" id="1636843"/>
    <lineage>
        <taxon>Bacteria</taxon>
        <taxon>Bacillati</taxon>
        <taxon>Bacillota</taxon>
        <taxon>Bacilli</taxon>
        <taxon>Bacillales</taxon>
        <taxon>Paenibacillaceae</taxon>
        <taxon>Paenibacillus</taxon>
    </lineage>
</organism>
<keyword evidence="1" id="KW-0812">Transmembrane</keyword>
<keyword evidence="1" id="KW-1133">Transmembrane helix</keyword>
<evidence type="ECO:0000313" key="2">
    <source>
        <dbReference type="EMBL" id="MFD1887738.1"/>
    </source>
</evidence>
<feature type="transmembrane region" description="Helical" evidence="1">
    <location>
        <begin position="116"/>
        <end position="134"/>
    </location>
</feature>
<protein>
    <submittedName>
        <fullName evidence="2">YwiC-like family protein</fullName>
    </submittedName>
</protein>
<proteinExistence type="predicted"/>
<keyword evidence="3" id="KW-1185">Reference proteome</keyword>
<dbReference type="RefSeq" id="WP_347323971.1">
    <property type="nucleotide sequence ID" value="NZ_JBCGUH010000002.1"/>
</dbReference>
<comment type="caution">
    <text evidence="2">The sequence shown here is derived from an EMBL/GenBank/DDBJ whole genome shotgun (WGS) entry which is preliminary data.</text>
</comment>
<feature type="transmembrane region" description="Helical" evidence="1">
    <location>
        <begin position="9"/>
        <end position="27"/>
    </location>
</feature>
<feature type="transmembrane region" description="Helical" evidence="1">
    <location>
        <begin position="140"/>
        <end position="159"/>
    </location>
</feature>
<keyword evidence="1" id="KW-0472">Membrane</keyword>
<gene>
    <name evidence="2" type="ORF">ACFSC9_19865</name>
</gene>
<evidence type="ECO:0000313" key="3">
    <source>
        <dbReference type="Proteomes" id="UP001597233"/>
    </source>
</evidence>
<accession>A0ABW4RQ29</accession>
<feature type="transmembrane region" description="Helical" evidence="1">
    <location>
        <begin position="33"/>
        <end position="53"/>
    </location>
</feature>